<proteinExistence type="predicted"/>
<dbReference type="EMBL" id="CAADFY010000059">
    <property type="protein sequence ID" value="VFK54860.1"/>
    <property type="molecule type" value="Genomic_DNA"/>
</dbReference>
<dbReference type="InterPro" id="IPR036890">
    <property type="entry name" value="HATPase_C_sf"/>
</dbReference>
<accession>A0A451A2E0</accession>
<dbReference type="SUPFAM" id="SSF55874">
    <property type="entry name" value="ATPase domain of HSP90 chaperone/DNA topoisomerase II/histidine kinase"/>
    <property type="match status" value="1"/>
</dbReference>
<feature type="domain" description="DUF4325" evidence="1">
    <location>
        <begin position="347"/>
        <end position="407"/>
    </location>
</feature>
<evidence type="ECO:0000259" key="1">
    <source>
        <dbReference type="Pfam" id="PF14213"/>
    </source>
</evidence>
<protein>
    <recommendedName>
        <fullName evidence="1">DUF4325 domain-containing protein</fullName>
    </recommendedName>
</protein>
<dbReference type="Pfam" id="PF14213">
    <property type="entry name" value="DUF4325"/>
    <property type="match status" value="1"/>
</dbReference>
<dbReference type="AlphaFoldDB" id="A0A451A2E0"/>
<dbReference type="InterPro" id="IPR025474">
    <property type="entry name" value="DUF4325"/>
</dbReference>
<name>A0A451A2E0_9GAMM</name>
<reference evidence="3" key="1">
    <citation type="submission" date="2019-02" db="EMBL/GenBank/DDBJ databases">
        <authorList>
            <person name="Gruber-Vodicka R. H."/>
            <person name="Seah K. B. B."/>
        </authorList>
    </citation>
    <scope>NUCLEOTIDE SEQUENCE</scope>
    <source>
        <strain evidence="3">BECK_BY2</strain>
        <strain evidence="2">BECK_BY3</strain>
    </source>
</reference>
<evidence type="ECO:0000313" key="2">
    <source>
        <dbReference type="EMBL" id="VFK54860.1"/>
    </source>
</evidence>
<dbReference type="Gene3D" id="3.30.565.10">
    <property type="entry name" value="Histidine kinase-like ATPase, C-terminal domain"/>
    <property type="match status" value="1"/>
</dbReference>
<evidence type="ECO:0000313" key="3">
    <source>
        <dbReference type="EMBL" id="VFK60162.1"/>
    </source>
</evidence>
<gene>
    <name evidence="3" type="ORF">BECKTUN1418E_GA0071001_10575</name>
    <name evidence="2" type="ORF">BECKTUN1418F_GA0071002_10595</name>
</gene>
<sequence>MEEIVIKIPDHFSFNNNGIFDVVPIIGVFDWSVKNKNVLLDLSDCNSANYQALSLITLYVWFLYSRNKCRVEFRFSHDSEGASKMWRKMGAKGWHQVLINQNERFKGNRFKPLIALRKESDFRLALSKVESYTESFDIEYEKTLRYVMSELMYNTLEHGRIYFKHGIKDLILPSIIQFSWYRNSDELRFIVADLGTGIKNHLEQAYEPFEDHASAIIKAIEPRVSGTFGPANPYSAKNNAGFGLYLSSNIIRRLSADMHIISGNGSVHISPTDITTRSLKSHWPGTFYVVDIHLSREMPINLQDMMAEFREQATKEIRNGEQEEKEKKHYLSINNLFGLFAEDKESAIKCRDKYLIPAAERDEDILIDFSGVKSAPHSFLNALLAAVIREIGIKAYKKIKIINAATEIRETIDFILDENT</sequence>
<dbReference type="EMBL" id="CAADFV010000057">
    <property type="protein sequence ID" value="VFK60162.1"/>
    <property type="molecule type" value="Genomic_DNA"/>
</dbReference>
<organism evidence="3">
    <name type="scientific">Candidatus Kentrum sp. TUN</name>
    <dbReference type="NCBI Taxonomy" id="2126343"/>
    <lineage>
        <taxon>Bacteria</taxon>
        <taxon>Pseudomonadati</taxon>
        <taxon>Pseudomonadota</taxon>
        <taxon>Gammaproteobacteria</taxon>
        <taxon>Candidatus Kentrum</taxon>
    </lineage>
</organism>